<dbReference type="AlphaFoldDB" id="A0A2P2D8A5"/>
<keyword evidence="3" id="KW-1185">Reference proteome</keyword>
<evidence type="ECO:0000313" key="3">
    <source>
        <dbReference type="Proteomes" id="UP000245206"/>
    </source>
</evidence>
<accession>A0A2P2D8A5</accession>
<dbReference type="Gene3D" id="1.25.40.10">
    <property type="entry name" value="Tetratricopeptide repeat domain"/>
    <property type="match status" value="1"/>
</dbReference>
<keyword evidence="1" id="KW-0472">Membrane</keyword>
<organism evidence="2 3">
    <name type="scientific">Leptospira ellinghausenii</name>
    <dbReference type="NCBI Taxonomy" id="1917822"/>
    <lineage>
        <taxon>Bacteria</taxon>
        <taxon>Pseudomonadati</taxon>
        <taxon>Spirochaetota</taxon>
        <taxon>Spirochaetia</taxon>
        <taxon>Leptospirales</taxon>
        <taxon>Leptospiraceae</taxon>
        <taxon>Leptospira</taxon>
    </lineage>
</organism>
<evidence type="ECO:0000256" key="1">
    <source>
        <dbReference type="SAM" id="Phobius"/>
    </source>
</evidence>
<gene>
    <name evidence="2" type="ORF">LPTSP2_01140</name>
</gene>
<proteinExistence type="predicted"/>
<dbReference type="EMBL" id="BFAZ01000001">
    <property type="protein sequence ID" value="GBF40848.1"/>
    <property type="molecule type" value="Genomic_DNA"/>
</dbReference>
<comment type="caution">
    <text evidence="2">The sequence shown here is derived from an EMBL/GenBank/DDBJ whole genome shotgun (WGS) entry which is preliminary data.</text>
</comment>
<keyword evidence="1" id="KW-0812">Transmembrane</keyword>
<dbReference type="SUPFAM" id="SSF48452">
    <property type="entry name" value="TPR-like"/>
    <property type="match status" value="1"/>
</dbReference>
<keyword evidence="1" id="KW-1133">Transmembrane helix</keyword>
<evidence type="ECO:0000313" key="2">
    <source>
        <dbReference type="EMBL" id="GBF40848.1"/>
    </source>
</evidence>
<sequence>MFQLSRFQKNTLLIFILLASIAYAPLYYSIKNVVKKESIPITLETPETVVFFSLGEFDSKREMSDPRTIQLLLQTTHFQFQNTTDAVYLGKHSELSPSKQSRSEIILSGTFQWEEKGIKFTPKLRYVESKSTTTGNPIFVKYEERGKLILEVQSSLTHLVDETIRLNRLIKRNPQWVFVSEEEILSESEFVKLSEYDFNASSESRKTVLVSLNLKTNFTEWLKVKDRLEKQTEDNLKEIWKEVGSNAKLSKFLRFQIAKNISHFYFDKAEYSKSIEYATFAKREKESSKQVFHSDYADILSLIGKCLVLDGKKEESIFYLTSAKKIYETLGLLTDPDGIQNSYFYGLVLFDVSQLELSAYELSFIQGKLSDVYQTIYLDYNLAQTLYRLGRYDATITLLKEQRTKIFEVSIPNFDIALQSLLLYGAAQYNVGNWSIAKSVWESILHAKSTYAIEEKPYYRFALFNLSILSRERNHIEESEEYYKQYVKLSPYGQIEPIPTTVNFEIGKPIYPYTWNLTNNGLFSELEEKTIRSYTGRYLFQSQDEEIRARTYENRLEDTNLILDDLLNPNAYLSKSMLVLRKSLFGDLKLHERGNQVVFLDIGPALNHPEYPGVTSQAVAKHFPKMEVVLWELPGEVELFLKKVKPELKEKLYSFSNIRILSADGVGDFQTEYNDPKHWILRNRSIPNLKQKTVIIRAANSIDIYEPYTKILPHFQNLGKELKENPVLYFFNRSILLKPKGKEKFILIGNQSIRGFHHNFQSLDRNGEPPYSILPFSISEEVIP</sequence>
<name>A0A2P2D8A5_9LEPT</name>
<feature type="transmembrane region" description="Helical" evidence="1">
    <location>
        <begin position="12"/>
        <end position="30"/>
    </location>
</feature>
<evidence type="ECO:0008006" key="4">
    <source>
        <dbReference type="Google" id="ProtNLM"/>
    </source>
</evidence>
<protein>
    <recommendedName>
        <fullName evidence="4">Tetratricopeptide repeat protein</fullName>
    </recommendedName>
</protein>
<dbReference type="InterPro" id="IPR011990">
    <property type="entry name" value="TPR-like_helical_dom_sf"/>
</dbReference>
<dbReference type="Proteomes" id="UP000245206">
    <property type="component" value="Unassembled WGS sequence"/>
</dbReference>
<reference evidence="3" key="1">
    <citation type="journal article" date="2019" name="Microbiol. Immunol.">
        <title>Molecular and phenotypic characterization of Leptospira johnsonii sp. nov., Leptospira ellinghausenii sp. nov. and Leptospira ryugenii sp. nov. isolated from soil and water in Japan.</title>
        <authorList>
            <person name="Masuzawa T."/>
            <person name="Saito M."/>
            <person name="Nakao R."/>
            <person name="Nikaido Y."/>
            <person name="Matsumoto M."/>
            <person name="Ogawa M."/>
            <person name="Yokoyama M."/>
            <person name="Hidaka Y."/>
            <person name="Tomita J."/>
            <person name="Sakakibara K."/>
            <person name="Suzuki K."/>
            <person name="Yasuda S."/>
            <person name="Sato H."/>
            <person name="Yamaguchi M."/>
            <person name="Yoshida S.I."/>
            <person name="Koizumi N."/>
            <person name="Kawamura Y."/>
        </authorList>
    </citation>
    <scope>NUCLEOTIDE SEQUENCE [LARGE SCALE GENOMIC DNA]</scope>
    <source>
        <strain evidence="3">E18</strain>
    </source>
</reference>